<dbReference type="Pfam" id="PF01261">
    <property type="entry name" value="AP_endonuc_2"/>
    <property type="match status" value="1"/>
</dbReference>
<evidence type="ECO:0000256" key="2">
    <source>
        <dbReference type="ARBA" id="ARBA00018232"/>
    </source>
</evidence>
<sequence>MNYAGRFNSFILKGQNVFDAIKAYHEMDGITHLEFNYPEHFAGYDLEEIKKAMGDLKVNGLAVRWRNDFTNGDLTNPDPELRERAIRYCKEATDICRELGGTYITLWLENDGFDYAFQVDYEEAWNQMIDAFRELADYAPDMKYSIEYKPFEPRNFSMVDSTGMTLLLIKEIDRPNVGCTLDFCHMLMKRDSPAYGLALAASMGKLYGLHMNDGYSQMDSGMIFGSVNIAHAAEFIYYLKKYNYQGVVFFDTFPIRENAKLETQANINSFEKISKIIDEIGMDRIAEVVSKRDGVEAQRLVLDMLK</sequence>
<dbReference type="EMBL" id="QRHR01000002">
    <property type="protein sequence ID" value="RHF90249.1"/>
    <property type="molecule type" value="Genomic_DNA"/>
</dbReference>
<dbReference type="InterPro" id="IPR013022">
    <property type="entry name" value="Xyl_isomerase-like_TIM-brl"/>
</dbReference>
<keyword evidence="4" id="KW-0479">Metal-binding</keyword>
<dbReference type="EMBL" id="QSFV01000006">
    <property type="protein sequence ID" value="RHA81276.1"/>
    <property type="molecule type" value="Genomic_DNA"/>
</dbReference>
<evidence type="ECO:0000256" key="1">
    <source>
        <dbReference type="ARBA" id="ARBA00004496"/>
    </source>
</evidence>
<reference evidence="13 14" key="1">
    <citation type="submission" date="2018-08" db="EMBL/GenBank/DDBJ databases">
        <title>A genome reference for cultivated species of the human gut microbiota.</title>
        <authorList>
            <person name="Zou Y."/>
            <person name="Xue W."/>
            <person name="Luo G."/>
        </authorList>
    </citation>
    <scope>NUCLEOTIDE SEQUENCE [LARGE SCALE GENOMIC DNA]</scope>
    <source>
        <strain evidence="12 13">AF37-4</strain>
        <strain evidence="11 17">AM23-22</strain>
        <strain evidence="10 16">AM42-30</strain>
        <strain evidence="9 14">AM43-2</strain>
        <strain evidence="8 15">AM44-11BH</strain>
    </source>
</reference>
<keyword evidence="3" id="KW-0963">Cytoplasm</keyword>
<evidence type="ECO:0000256" key="6">
    <source>
        <dbReference type="ARBA" id="ARBA00023277"/>
    </source>
</evidence>
<comment type="caution">
    <text evidence="8">The sequence shown here is derived from an EMBL/GenBank/DDBJ whole genome shotgun (WGS) entry which is preliminary data.</text>
</comment>
<dbReference type="Proteomes" id="UP000285740">
    <property type="component" value="Unassembled WGS sequence"/>
</dbReference>
<dbReference type="PROSITE" id="PS51415">
    <property type="entry name" value="XYLOSE_ISOMERASE"/>
    <property type="match status" value="1"/>
</dbReference>
<dbReference type="GO" id="GO:0046872">
    <property type="term" value="F:metal ion binding"/>
    <property type="evidence" value="ECO:0007669"/>
    <property type="project" value="UniProtKB-KW"/>
</dbReference>
<evidence type="ECO:0000313" key="15">
    <source>
        <dbReference type="Proteomes" id="UP000284779"/>
    </source>
</evidence>
<dbReference type="Proteomes" id="UP000283314">
    <property type="component" value="Unassembled WGS sequence"/>
</dbReference>
<dbReference type="Proteomes" id="UP000286186">
    <property type="component" value="Unassembled WGS sequence"/>
</dbReference>
<gene>
    <name evidence="12" type="ORF">DW018_01660</name>
    <name evidence="11" type="ORF">DW652_02890</name>
    <name evidence="10" type="ORF">DW918_03440</name>
    <name evidence="9" type="ORF">DW929_03535</name>
    <name evidence="8" type="ORF">DW944_09750</name>
</gene>
<dbReference type="Proteomes" id="UP000284598">
    <property type="component" value="Unassembled WGS sequence"/>
</dbReference>
<evidence type="ECO:0000313" key="11">
    <source>
        <dbReference type="EMBL" id="RHF90249.1"/>
    </source>
</evidence>
<comment type="subcellular location">
    <subcellularLocation>
        <location evidence="1">Cytoplasm</location>
    </subcellularLocation>
</comment>
<dbReference type="GeneID" id="66465936"/>
<evidence type="ECO:0000313" key="17">
    <source>
        <dbReference type="Proteomes" id="UP000286186"/>
    </source>
</evidence>
<protein>
    <recommendedName>
        <fullName evidence="2">Xylose isomerase</fullName>
    </recommendedName>
</protein>
<evidence type="ECO:0000256" key="3">
    <source>
        <dbReference type="ARBA" id="ARBA00022490"/>
    </source>
</evidence>
<evidence type="ECO:0000313" key="9">
    <source>
        <dbReference type="EMBL" id="RHA56169.1"/>
    </source>
</evidence>
<dbReference type="InterPro" id="IPR036237">
    <property type="entry name" value="Xyl_isomerase-like_sf"/>
</dbReference>
<evidence type="ECO:0000256" key="4">
    <source>
        <dbReference type="ARBA" id="ARBA00022723"/>
    </source>
</evidence>
<evidence type="ECO:0000313" key="8">
    <source>
        <dbReference type="EMBL" id="RHA17459.1"/>
    </source>
</evidence>
<dbReference type="Proteomes" id="UP000284779">
    <property type="component" value="Unassembled WGS sequence"/>
</dbReference>
<dbReference type="SUPFAM" id="SSF51658">
    <property type="entry name" value="Xylose isomerase-like"/>
    <property type="match status" value="1"/>
</dbReference>
<keyword evidence="15" id="KW-1185">Reference proteome</keyword>
<evidence type="ECO:0000313" key="14">
    <source>
        <dbReference type="Proteomes" id="UP000284598"/>
    </source>
</evidence>
<dbReference type="EMBL" id="QSFD01000009">
    <property type="protein sequence ID" value="RHA17459.1"/>
    <property type="molecule type" value="Genomic_DNA"/>
</dbReference>
<dbReference type="EMBL" id="QSFO01000003">
    <property type="protein sequence ID" value="RHA56169.1"/>
    <property type="molecule type" value="Genomic_DNA"/>
</dbReference>
<evidence type="ECO:0000259" key="7">
    <source>
        <dbReference type="Pfam" id="PF01261"/>
    </source>
</evidence>
<evidence type="ECO:0000313" key="10">
    <source>
        <dbReference type="EMBL" id="RHA81276.1"/>
    </source>
</evidence>
<dbReference type="InterPro" id="IPR050312">
    <property type="entry name" value="IolE/XylAMocC-like"/>
</dbReference>
<evidence type="ECO:0000313" key="12">
    <source>
        <dbReference type="EMBL" id="RHL48147.1"/>
    </source>
</evidence>
<dbReference type="RefSeq" id="WP_117900011.1">
    <property type="nucleotide sequence ID" value="NZ_CABJDQ010000001.1"/>
</dbReference>
<dbReference type="AlphaFoldDB" id="A0A413R6E5"/>
<organism evidence="8 15">
    <name type="scientific">Eubacterium ventriosum</name>
    <dbReference type="NCBI Taxonomy" id="39496"/>
    <lineage>
        <taxon>Bacteria</taxon>
        <taxon>Bacillati</taxon>
        <taxon>Bacillota</taxon>
        <taxon>Clostridia</taxon>
        <taxon>Eubacteriales</taxon>
        <taxon>Eubacteriaceae</taxon>
        <taxon>Eubacterium</taxon>
    </lineage>
</organism>
<dbReference type="Gene3D" id="3.20.20.150">
    <property type="entry name" value="Divalent-metal-dependent TIM barrel enzymes"/>
    <property type="match status" value="1"/>
</dbReference>
<dbReference type="GO" id="GO:0009045">
    <property type="term" value="F:xylose isomerase activity"/>
    <property type="evidence" value="ECO:0007669"/>
    <property type="project" value="InterPro"/>
</dbReference>
<evidence type="ECO:0000313" key="16">
    <source>
        <dbReference type="Proteomes" id="UP000285740"/>
    </source>
</evidence>
<dbReference type="InterPro" id="IPR001998">
    <property type="entry name" value="Xylose_isomerase"/>
</dbReference>
<name>A0A413R6E5_9FIRM</name>
<dbReference type="EMBL" id="QROT01000001">
    <property type="protein sequence ID" value="RHL48147.1"/>
    <property type="molecule type" value="Genomic_DNA"/>
</dbReference>
<keyword evidence="6" id="KW-0119">Carbohydrate metabolism</keyword>
<proteinExistence type="predicted"/>
<accession>A0A413R6E5</accession>
<dbReference type="PANTHER" id="PTHR12110">
    <property type="entry name" value="HYDROXYPYRUVATE ISOMERASE"/>
    <property type="match status" value="1"/>
</dbReference>
<evidence type="ECO:0000256" key="5">
    <source>
        <dbReference type="ARBA" id="ARBA00023235"/>
    </source>
</evidence>
<feature type="domain" description="Xylose isomerase-like TIM barrel" evidence="7">
    <location>
        <begin position="37"/>
        <end position="262"/>
    </location>
</feature>
<dbReference type="GO" id="GO:0005975">
    <property type="term" value="P:carbohydrate metabolic process"/>
    <property type="evidence" value="ECO:0007669"/>
    <property type="project" value="InterPro"/>
</dbReference>
<evidence type="ECO:0000313" key="13">
    <source>
        <dbReference type="Proteomes" id="UP000283314"/>
    </source>
</evidence>
<keyword evidence="5 8" id="KW-0413">Isomerase</keyword>